<evidence type="ECO:0000313" key="3">
    <source>
        <dbReference type="Proteomes" id="UP000199360"/>
    </source>
</evidence>
<accession>A0A1C5JY80</accession>
<dbReference type="Gene3D" id="1.10.3300.10">
    <property type="entry name" value="Jann2411-like domain"/>
    <property type="match status" value="1"/>
</dbReference>
<reference evidence="3" key="1">
    <citation type="submission" date="2016-06" db="EMBL/GenBank/DDBJ databases">
        <authorList>
            <person name="Varghese N."/>
            <person name="Submissions Spin"/>
        </authorList>
    </citation>
    <scope>NUCLEOTIDE SEQUENCE [LARGE SCALE GENOMIC DNA]</scope>
    <source>
        <strain evidence="3">DSM 45647</strain>
    </source>
</reference>
<evidence type="ECO:0000313" key="2">
    <source>
        <dbReference type="EMBL" id="SCG75448.1"/>
    </source>
</evidence>
<dbReference type="SUPFAM" id="SSF160904">
    <property type="entry name" value="Jann2411-like"/>
    <property type="match status" value="1"/>
</dbReference>
<dbReference type="Pfam" id="PF11706">
    <property type="entry name" value="zf-CGNR"/>
    <property type="match status" value="1"/>
</dbReference>
<dbReference type="InterPro" id="IPR010852">
    <property type="entry name" value="ABATE"/>
</dbReference>
<dbReference type="PANTHER" id="PTHR35525:SF3">
    <property type="entry name" value="BLL6575 PROTEIN"/>
    <property type="match status" value="1"/>
</dbReference>
<protein>
    <submittedName>
        <fullName evidence="2">CGNR zinc finger domain-containing protein</fullName>
    </submittedName>
</protein>
<proteinExistence type="predicted"/>
<dbReference type="RefSeq" id="WP_245716544.1">
    <property type="nucleotide sequence ID" value="NZ_FMDM01000015.1"/>
</dbReference>
<sequence length="169" mass="18647">MTVISTDEELLLFVLNSTPVLDGAVRDLLADPAEARSRLRGLGGTGTREELDAVRSARPLLQEVARGDRPADSLAPLLVGVHQAPQLTATRLDWSLIAPPDHRSVARAVLSWAALRESAPGRLRPCANDECRLFLVDRSRSNTARWCSMATCGNRLKARRHYSRMRTEP</sequence>
<dbReference type="STRING" id="745366.GA0070213_115115"/>
<evidence type="ECO:0000259" key="1">
    <source>
        <dbReference type="Pfam" id="PF11706"/>
    </source>
</evidence>
<dbReference type="PANTHER" id="PTHR35525">
    <property type="entry name" value="BLL6575 PROTEIN"/>
    <property type="match status" value="1"/>
</dbReference>
<name>A0A1C5JY80_9ACTN</name>
<dbReference type="Proteomes" id="UP000199360">
    <property type="component" value="Unassembled WGS sequence"/>
</dbReference>
<organism evidence="2 3">
    <name type="scientific">Micromonospora humi</name>
    <dbReference type="NCBI Taxonomy" id="745366"/>
    <lineage>
        <taxon>Bacteria</taxon>
        <taxon>Bacillati</taxon>
        <taxon>Actinomycetota</taxon>
        <taxon>Actinomycetes</taxon>
        <taxon>Micromonosporales</taxon>
        <taxon>Micromonosporaceae</taxon>
        <taxon>Micromonospora</taxon>
    </lineage>
</organism>
<dbReference type="AlphaFoldDB" id="A0A1C5JY80"/>
<dbReference type="InterPro" id="IPR021005">
    <property type="entry name" value="Znf_CGNR"/>
</dbReference>
<keyword evidence="3" id="KW-1185">Reference proteome</keyword>
<feature type="domain" description="Zinc finger CGNR" evidence="1">
    <location>
        <begin position="122"/>
        <end position="164"/>
    </location>
</feature>
<gene>
    <name evidence="2" type="ORF">GA0070213_115115</name>
</gene>
<dbReference type="EMBL" id="FMDM01000015">
    <property type="protein sequence ID" value="SCG75448.1"/>
    <property type="molecule type" value="Genomic_DNA"/>
</dbReference>
<dbReference type="InterPro" id="IPR023286">
    <property type="entry name" value="ABATE_dom_sf"/>
</dbReference>